<gene>
    <name evidence="7" type="ORF">EVA99_01185</name>
</gene>
<proteinExistence type="inferred from homology"/>
<dbReference type="FunFam" id="3.30.300.30:FF:000008">
    <property type="entry name" value="2,3-dihydroxybenzoate-AMP ligase"/>
    <property type="match status" value="1"/>
</dbReference>
<accession>A0A520MTQ2</accession>
<evidence type="ECO:0000259" key="6">
    <source>
        <dbReference type="Pfam" id="PF13193"/>
    </source>
</evidence>
<evidence type="ECO:0000256" key="3">
    <source>
        <dbReference type="ARBA" id="ARBA00022832"/>
    </source>
</evidence>
<keyword evidence="4" id="KW-0443">Lipid metabolism</keyword>
<dbReference type="Pfam" id="PF00501">
    <property type="entry name" value="AMP-binding"/>
    <property type="match status" value="1"/>
</dbReference>
<organism evidence="7 8">
    <name type="scientific">SAR86 cluster bacterium</name>
    <dbReference type="NCBI Taxonomy" id="2030880"/>
    <lineage>
        <taxon>Bacteria</taxon>
        <taxon>Pseudomonadati</taxon>
        <taxon>Pseudomonadota</taxon>
        <taxon>Gammaproteobacteria</taxon>
        <taxon>SAR86 cluster</taxon>
    </lineage>
</organism>
<evidence type="ECO:0000313" key="7">
    <source>
        <dbReference type="EMBL" id="RZO24589.1"/>
    </source>
</evidence>
<dbReference type="GO" id="GO:0006631">
    <property type="term" value="P:fatty acid metabolic process"/>
    <property type="evidence" value="ECO:0007669"/>
    <property type="project" value="UniProtKB-KW"/>
</dbReference>
<dbReference type="PROSITE" id="PS00455">
    <property type="entry name" value="AMP_BINDING"/>
    <property type="match status" value="1"/>
</dbReference>
<dbReference type="Gene3D" id="3.40.50.12780">
    <property type="entry name" value="N-terminal domain of ligase-like"/>
    <property type="match status" value="1"/>
</dbReference>
<evidence type="ECO:0000256" key="1">
    <source>
        <dbReference type="ARBA" id="ARBA00006432"/>
    </source>
</evidence>
<feature type="domain" description="AMP-dependent synthetase/ligase" evidence="5">
    <location>
        <begin position="31"/>
        <end position="400"/>
    </location>
</feature>
<evidence type="ECO:0000256" key="2">
    <source>
        <dbReference type="ARBA" id="ARBA00022598"/>
    </source>
</evidence>
<dbReference type="Proteomes" id="UP000320146">
    <property type="component" value="Unassembled WGS sequence"/>
</dbReference>
<dbReference type="SUPFAM" id="SSF56801">
    <property type="entry name" value="Acetyl-CoA synthetase-like"/>
    <property type="match status" value="1"/>
</dbReference>
<comment type="similarity">
    <text evidence="1">Belongs to the ATP-dependent AMP-binding enzyme family.</text>
</comment>
<dbReference type="GO" id="GO:0016874">
    <property type="term" value="F:ligase activity"/>
    <property type="evidence" value="ECO:0007669"/>
    <property type="project" value="UniProtKB-KW"/>
</dbReference>
<keyword evidence="2 7" id="KW-0436">Ligase</keyword>
<dbReference type="PANTHER" id="PTHR43859">
    <property type="entry name" value="ACYL-ACTIVATING ENZYME"/>
    <property type="match status" value="1"/>
</dbReference>
<keyword evidence="3" id="KW-0276">Fatty acid metabolism</keyword>
<protein>
    <submittedName>
        <fullName evidence="7">Fatty-acid--CoA ligase</fullName>
    </submittedName>
</protein>
<feature type="domain" description="AMP-binding enzyme C-terminal" evidence="6">
    <location>
        <begin position="449"/>
        <end position="522"/>
    </location>
</feature>
<dbReference type="Pfam" id="PF13193">
    <property type="entry name" value="AMP-binding_C"/>
    <property type="match status" value="1"/>
</dbReference>
<dbReference type="EMBL" id="SHBL01000005">
    <property type="protein sequence ID" value="RZO24589.1"/>
    <property type="molecule type" value="Genomic_DNA"/>
</dbReference>
<dbReference type="AlphaFoldDB" id="A0A520MTQ2"/>
<dbReference type="InterPro" id="IPR000873">
    <property type="entry name" value="AMP-dep_synth/lig_dom"/>
</dbReference>
<sequence>MMSNMQAWKQNIGSLIDYAERIFPEVEIVSRALTGEIVKSNYGQVAKRAKKLGSSLESYGIQHGQNVGSLALNTYRNMEMYYGISGMGAVMHTINFRLHPEQIAYIINHAENRLIFLETVFAPLLEALQDNCPTVEKYILLCSKEEMPETKLKNVISYEEFIEDGDESYSWPELDEDAPCGLCYTSGTTGNPKGVLYSHKSTLLHTWAGSSANGLGLDKDDSILMVVPMFHVMGWGLPYIGAMNGIKLVLPGMGMDGPALVELIEKEHVTLAFGVPTIWLGLLNYCKENNIKLNTVKQTLIGGSAVPYSMIKQFDEEHNINVVQGWGMTETSPLATANIKTKAMEKMPKDEMYKLQTKQGKPIYGVELKIIDDDGKTLPEDGKAYGKLMIRGPWINKRYYKHDSDAVDADGWFDTGDISSIDPDGYMTIVDRAKDVIKSGGEWISSVDLENAAQGHPDVMQACVIGVAHPKWDERPVLLVVPANEKKDKDSIFTFLEDKIAKWWKPDDIIFIEELPIGATGKVLKIKLREQFKDHLIK</sequence>
<dbReference type="PANTHER" id="PTHR43859:SF4">
    <property type="entry name" value="BUTANOATE--COA LIGASE AAE1-RELATED"/>
    <property type="match status" value="1"/>
</dbReference>
<dbReference type="NCBIfam" id="NF004837">
    <property type="entry name" value="PRK06187.1"/>
    <property type="match status" value="1"/>
</dbReference>
<dbReference type="CDD" id="cd12119">
    <property type="entry name" value="ttLC_FACS_AlkK_like"/>
    <property type="match status" value="1"/>
</dbReference>
<evidence type="ECO:0000313" key="8">
    <source>
        <dbReference type="Proteomes" id="UP000320146"/>
    </source>
</evidence>
<dbReference type="InterPro" id="IPR045851">
    <property type="entry name" value="AMP-bd_C_sf"/>
</dbReference>
<evidence type="ECO:0000259" key="5">
    <source>
        <dbReference type="Pfam" id="PF00501"/>
    </source>
</evidence>
<name>A0A520MTQ2_9GAMM</name>
<dbReference type="Gene3D" id="3.30.300.30">
    <property type="match status" value="1"/>
</dbReference>
<reference evidence="7 8" key="1">
    <citation type="submission" date="2019-02" db="EMBL/GenBank/DDBJ databases">
        <title>Prokaryotic population dynamics and viral predation in marine succession experiment using metagenomics: the confinement effect.</title>
        <authorList>
            <person name="Haro-Moreno J.M."/>
            <person name="Rodriguez-Valera F."/>
            <person name="Lopez-Perez M."/>
        </authorList>
    </citation>
    <scope>NUCLEOTIDE SEQUENCE [LARGE SCALE GENOMIC DNA]</scope>
    <source>
        <strain evidence="7">MED-G166</strain>
    </source>
</reference>
<evidence type="ECO:0000256" key="4">
    <source>
        <dbReference type="ARBA" id="ARBA00023098"/>
    </source>
</evidence>
<comment type="caution">
    <text evidence="7">The sequence shown here is derived from an EMBL/GenBank/DDBJ whole genome shotgun (WGS) entry which is preliminary data.</text>
</comment>
<dbReference type="InterPro" id="IPR020845">
    <property type="entry name" value="AMP-binding_CS"/>
</dbReference>
<dbReference type="InterPro" id="IPR042099">
    <property type="entry name" value="ANL_N_sf"/>
</dbReference>
<dbReference type="InterPro" id="IPR025110">
    <property type="entry name" value="AMP-bd_C"/>
</dbReference>